<evidence type="ECO:0000313" key="2">
    <source>
        <dbReference type="Proteomes" id="UP000280834"/>
    </source>
</evidence>
<protein>
    <submittedName>
        <fullName evidence="1">Uncharacterized protein</fullName>
    </submittedName>
</protein>
<dbReference type="EMBL" id="UZAG01021360">
    <property type="protein sequence ID" value="VDO50146.1"/>
    <property type="molecule type" value="Genomic_DNA"/>
</dbReference>
<organism evidence="1 2">
    <name type="scientific">Brugia timori</name>
    <dbReference type="NCBI Taxonomy" id="42155"/>
    <lineage>
        <taxon>Eukaryota</taxon>
        <taxon>Metazoa</taxon>
        <taxon>Ecdysozoa</taxon>
        <taxon>Nematoda</taxon>
        <taxon>Chromadorea</taxon>
        <taxon>Rhabditida</taxon>
        <taxon>Spirurina</taxon>
        <taxon>Spiruromorpha</taxon>
        <taxon>Filarioidea</taxon>
        <taxon>Onchocercidae</taxon>
        <taxon>Brugia</taxon>
    </lineage>
</organism>
<dbReference type="Proteomes" id="UP000280834">
    <property type="component" value="Unassembled WGS sequence"/>
</dbReference>
<proteinExistence type="predicted"/>
<reference evidence="1 2" key="1">
    <citation type="submission" date="2018-11" db="EMBL/GenBank/DDBJ databases">
        <authorList>
            <consortium name="Pathogen Informatics"/>
        </authorList>
    </citation>
    <scope>NUCLEOTIDE SEQUENCE [LARGE SCALE GENOMIC DNA]</scope>
</reference>
<name>A0A3P7VQE3_9BILA</name>
<dbReference type="AlphaFoldDB" id="A0A3P7VQE3"/>
<sequence length="33" mass="4189">MRRQLIFIRRHLSFIFPVHKLLLLKMKRMNKHS</sequence>
<evidence type="ECO:0000313" key="1">
    <source>
        <dbReference type="EMBL" id="VDO50146.1"/>
    </source>
</evidence>
<keyword evidence="2" id="KW-1185">Reference proteome</keyword>
<accession>A0A3P7VQE3</accession>
<gene>
    <name evidence="1" type="ORF">BTMF_LOCUS14586</name>
</gene>